<dbReference type="SMART" id="SM00089">
    <property type="entry name" value="PKD"/>
    <property type="match status" value="1"/>
</dbReference>
<feature type="domain" description="PKD" evidence="1">
    <location>
        <begin position="53"/>
        <end position="151"/>
    </location>
</feature>
<dbReference type="InterPro" id="IPR022409">
    <property type="entry name" value="PKD/Chitinase_dom"/>
</dbReference>
<dbReference type="InterPro" id="IPR059226">
    <property type="entry name" value="Choice_anch_Q_dom"/>
</dbReference>
<dbReference type="NCBIfam" id="NF041518">
    <property type="entry name" value="choice_anch_Q"/>
    <property type="match status" value="1"/>
</dbReference>
<organism evidence="2 3">
    <name type="scientific">Agaribacillus aureus</name>
    <dbReference type="NCBI Taxonomy" id="3051825"/>
    <lineage>
        <taxon>Bacteria</taxon>
        <taxon>Pseudomonadati</taxon>
        <taxon>Bacteroidota</taxon>
        <taxon>Cytophagia</taxon>
        <taxon>Cytophagales</taxon>
        <taxon>Splendidivirgaceae</taxon>
        <taxon>Agaribacillus</taxon>
    </lineage>
</organism>
<dbReference type="SUPFAM" id="SSF49299">
    <property type="entry name" value="PKD domain"/>
    <property type="match status" value="1"/>
</dbReference>
<dbReference type="SMART" id="SM00710">
    <property type="entry name" value="PbH1"/>
    <property type="match status" value="6"/>
</dbReference>
<dbReference type="Proteomes" id="UP001172083">
    <property type="component" value="Unassembled WGS sequence"/>
</dbReference>
<evidence type="ECO:0000259" key="1">
    <source>
        <dbReference type="PROSITE" id="PS50093"/>
    </source>
</evidence>
<dbReference type="InterPro" id="IPR000601">
    <property type="entry name" value="PKD_dom"/>
</dbReference>
<dbReference type="NCBIfam" id="TIGR04183">
    <property type="entry name" value="Por_Secre_tail"/>
    <property type="match status" value="1"/>
</dbReference>
<dbReference type="InterPro" id="IPR011050">
    <property type="entry name" value="Pectin_lyase_fold/virulence"/>
</dbReference>
<dbReference type="InterPro" id="IPR026444">
    <property type="entry name" value="Secre_tail"/>
</dbReference>
<evidence type="ECO:0000313" key="3">
    <source>
        <dbReference type="Proteomes" id="UP001172083"/>
    </source>
</evidence>
<keyword evidence="3" id="KW-1185">Reference proteome</keyword>
<name>A0ABT8L9J2_9BACT</name>
<proteinExistence type="predicted"/>
<dbReference type="InterPro" id="IPR013783">
    <property type="entry name" value="Ig-like_fold"/>
</dbReference>
<dbReference type="Pfam" id="PF00801">
    <property type="entry name" value="PKD"/>
    <property type="match status" value="1"/>
</dbReference>
<dbReference type="SUPFAM" id="SSF51126">
    <property type="entry name" value="Pectin lyase-like"/>
    <property type="match status" value="1"/>
</dbReference>
<protein>
    <submittedName>
        <fullName evidence="2">BACON domain-containing carbohydrate-binding protein</fullName>
    </submittedName>
</protein>
<gene>
    <name evidence="2" type="ORF">QQ020_12680</name>
</gene>
<comment type="caution">
    <text evidence="2">The sequence shown here is derived from an EMBL/GenBank/DDBJ whole genome shotgun (WGS) entry which is preliminary data.</text>
</comment>
<dbReference type="EMBL" id="JAUJEB010000001">
    <property type="protein sequence ID" value="MDN5212913.1"/>
    <property type="molecule type" value="Genomic_DNA"/>
</dbReference>
<accession>A0ABT8L9J2</accession>
<reference evidence="2" key="1">
    <citation type="submission" date="2023-06" db="EMBL/GenBank/DDBJ databases">
        <title>Genomic of Agaribacillus aureum.</title>
        <authorList>
            <person name="Wang G."/>
        </authorList>
    </citation>
    <scope>NUCLEOTIDE SEQUENCE</scope>
    <source>
        <strain evidence="2">BMA12</strain>
    </source>
</reference>
<dbReference type="Pfam" id="PF13004">
    <property type="entry name" value="BACON"/>
    <property type="match status" value="1"/>
</dbReference>
<dbReference type="Gene3D" id="2.60.40.10">
    <property type="entry name" value="Immunoglobulins"/>
    <property type="match status" value="2"/>
</dbReference>
<sequence length="925" mass="99707">MKVHSKLIFYFLGLYDPLTKAQNIKGVNSKEWMKKALIFVVYFLQITSISAAIDINIEASQTSGVAPLHVTFDATGTTGLGDNNNYVLANFVWHFDITDTDPSGKWESTKGFFTSHVFERPGVYTVHVTVKDANGITASKNITITVTSFNQTTYYVAADGNDANTGTSEASPLLTLSEGLRRVSSGDRILLKNGHRIEEPSAINFDKNDIAVGTYGTGEKAILEITAISRGGIIIDNESNIRLMGFHLKMSNQANTAIRFGGSNNLAYDLEISEARGGAAIEHNRGINNVIWNGYFHDFGPYGIFCQQFDKVAIIGVKIRNLNFPKSEHGIRAVSGSKLYIANCDFETEIAKTAFAIRYNGKDNHVPTNHVVMVNNKVDRQVQGGWVNDLQGGDPIKYVLFEGNYIIPSPFPNSDFSPDFSGLKFRWASDVAVRNNVISKKARAIIIEGNDNATPISNIWVYNNTIINLDNGAAATGFFAISLGVNNSTIECKNNIYYGDQANSNMFGGTSSGSIISNNIHYRTIGGSYNDPAGVTHDNPDFASLSDNSPDFAYLSAGSAAIDAGAAVPVFYDKEGNERIGPIDLGAHEFIPTNSDYLNISTTAIDFEHPSGDTTINVVANVDWSASADQPWITVNPGSSTGSGFVTISISENTSTNSRTGSVVFTGTGVSNKTLTITQAAPACGMFFTETFDNTNLNSRYTYNSFIGVNNIEWTYSKGLTGDEITAGDPNTIRLDKNGTGILSGTIPNGISSISAICKKAGTNGNGALDIKVNGLVVASYFSAVNQAITIAATNLNAGVDDVVEFVTTAEKPIIIDDIRITSCPGSGIPAAGTAPFSGKTDHQPGIFFTISPNPVSSGHIRIETSGFEQPLLQIFKTLGGKAIYHKEKLPESYTINKDNFPESGLYIIRVRDGKNIKMRKLIVN</sequence>
<dbReference type="RefSeq" id="WP_346758230.1">
    <property type="nucleotide sequence ID" value="NZ_JAUJEB010000001.1"/>
</dbReference>
<dbReference type="InterPro" id="IPR012334">
    <property type="entry name" value="Pectin_lyas_fold"/>
</dbReference>
<dbReference type="InterPro" id="IPR035986">
    <property type="entry name" value="PKD_dom_sf"/>
</dbReference>
<dbReference type="Gene3D" id="2.160.20.10">
    <property type="entry name" value="Single-stranded right-handed beta-helix, Pectin lyase-like"/>
    <property type="match status" value="1"/>
</dbReference>
<evidence type="ECO:0000313" key="2">
    <source>
        <dbReference type="EMBL" id="MDN5212913.1"/>
    </source>
</evidence>
<dbReference type="InterPro" id="IPR006626">
    <property type="entry name" value="PbH1"/>
</dbReference>
<dbReference type="CDD" id="cd00146">
    <property type="entry name" value="PKD"/>
    <property type="match status" value="1"/>
</dbReference>
<dbReference type="InterPro" id="IPR024361">
    <property type="entry name" value="BACON"/>
</dbReference>
<dbReference type="CDD" id="cd14948">
    <property type="entry name" value="BACON"/>
    <property type="match status" value="1"/>
</dbReference>
<dbReference type="PROSITE" id="PS50093">
    <property type="entry name" value="PKD"/>
    <property type="match status" value="1"/>
</dbReference>